<sequence length="196" mass="21626">MRQHLLGVLAIATALLAAPSLAQQTEDFEGNYDPTRTYEPNAPAGPSTWHDVMLLPPGEQAPFDAAIRADRRYVDGMRRHHEGAVTMSEAYLRDPASSSPRMRRLARAIIANQRYEIALMDDVARRLEEPVRILDLGITRLAIRAMATENLGQHWRVLPVPIPGPLDPAGPVSARDVQFAKGMIEHHAAALDMARG</sequence>
<keyword evidence="4" id="KW-1185">Reference proteome</keyword>
<dbReference type="PANTHER" id="PTHR36933">
    <property type="entry name" value="SLL0788 PROTEIN"/>
    <property type="match status" value="1"/>
</dbReference>
<reference evidence="3" key="1">
    <citation type="submission" date="2021-10" db="EMBL/GenBank/DDBJ databases">
        <title>Roseicella aerolatum sp. nov., isolated from aerosols of e-waste dismantling site.</title>
        <authorList>
            <person name="Qin T."/>
        </authorList>
    </citation>
    <scope>NUCLEOTIDE SEQUENCE</scope>
    <source>
        <strain evidence="3">GB24</strain>
    </source>
</reference>
<evidence type="ECO:0000259" key="2">
    <source>
        <dbReference type="Pfam" id="PF03713"/>
    </source>
</evidence>
<dbReference type="Pfam" id="PF03713">
    <property type="entry name" value="DUF305"/>
    <property type="match status" value="1"/>
</dbReference>
<dbReference type="Proteomes" id="UP001139311">
    <property type="component" value="Unassembled WGS sequence"/>
</dbReference>
<dbReference type="Gene3D" id="1.20.1260.10">
    <property type="match status" value="1"/>
</dbReference>
<accession>A0A9X1ICI9</accession>
<feature type="domain" description="DUF305" evidence="2">
    <location>
        <begin position="69"/>
        <end position="123"/>
    </location>
</feature>
<dbReference type="InterPro" id="IPR012347">
    <property type="entry name" value="Ferritin-like"/>
</dbReference>
<feature type="signal peptide" evidence="1">
    <location>
        <begin position="1"/>
        <end position="22"/>
    </location>
</feature>
<dbReference type="RefSeq" id="WP_226606124.1">
    <property type="nucleotide sequence ID" value="NZ_JAJAQI010000007.1"/>
</dbReference>
<evidence type="ECO:0000313" key="4">
    <source>
        <dbReference type="Proteomes" id="UP001139311"/>
    </source>
</evidence>
<dbReference type="AlphaFoldDB" id="A0A9X1ICI9"/>
<organism evidence="3 4">
    <name type="scientific">Roseicella aerolata</name>
    <dbReference type="NCBI Taxonomy" id="2883479"/>
    <lineage>
        <taxon>Bacteria</taxon>
        <taxon>Pseudomonadati</taxon>
        <taxon>Pseudomonadota</taxon>
        <taxon>Alphaproteobacteria</taxon>
        <taxon>Acetobacterales</taxon>
        <taxon>Roseomonadaceae</taxon>
        <taxon>Roseicella</taxon>
    </lineage>
</organism>
<gene>
    <name evidence="3" type="ORF">LHA35_06755</name>
</gene>
<evidence type="ECO:0000313" key="3">
    <source>
        <dbReference type="EMBL" id="MCB4821429.1"/>
    </source>
</evidence>
<feature type="chain" id="PRO_5040867952" evidence="1">
    <location>
        <begin position="23"/>
        <end position="196"/>
    </location>
</feature>
<keyword evidence="1" id="KW-0732">Signal</keyword>
<proteinExistence type="predicted"/>
<comment type="caution">
    <text evidence="3">The sequence shown here is derived from an EMBL/GenBank/DDBJ whole genome shotgun (WGS) entry which is preliminary data.</text>
</comment>
<name>A0A9X1ICI9_9PROT</name>
<protein>
    <submittedName>
        <fullName evidence="3">DUF305 domain-containing protein</fullName>
    </submittedName>
</protein>
<evidence type="ECO:0000256" key="1">
    <source>
        <dbReference type="SAM" id="SignalP"/>
    </source>
</evidence>
<dbReference type="PANTHER" id="PTHR36933:SF1">
    <property type="entry name" value="SLL0788 PROTEIN"/>
    <property type="match status" value="1"/>
</dbReference>
<dbReference type="InterPro" id="IPR005183">
    <property type="entry name" value="DUF305_CopM-like"/>
</dbReference>
<dbReference type="EMBL" id="JAJAQI010000007">
    <property type="protein sequence ID" value="MCB4821429.1"/>
    <property type="molecule type" value="Genomic_DNA"/>
</dbReference>